<feature type="domain" description="NusG-like N-terminal" evidence="4">
    <location>
        <begin position="8"/>
        <end position="104"/>
    </location>
</feature>
<evidence type="ECO:0000256" key="3">
    <source>
        <dbReference type="ARBA" id="ARBA00023163"/>
    </source>
</evidence>
<dbReference type="RefSeq" id="WP_032537688.1">
    <property type="nucleotide sequence ID" value="NZ_JAGJHH010000009.1"/>
</dbReference>
<gene>
    <name evidence="6" type="ORF">DXA27_06555</name>
    <name evidence="5" type="ORF">O1433_16935</name>
</gene>
<dbReference type="InterPro" id="IPR043425">
    <property type="entry name" value="NusG-like"/>
</dbReference>
<dbReference type="Proteomes" id="UP001079672">
    <property type="component" value="Unassembled WGS sequence"/>
</dbReference>
<dbReference type="GO" id="GO:0031564">
    <property type="term" value="P:transcription antitermination"/>
    <property type="evidence" value="ECO:0007669"/>
    <property type="project" value="UniProtKB-KW"/>
</dbReference>
<keyword evidence="3" id="KW-0804">Transcription</keyword>
<protein>
    <submittedName>
        <fullName evidence="6">UpxY family transcription antiterminator</fullName>
    </submittedName>
</protein>
<dbReference type="SUPFAM" id="SSF82679">
    <property type="entry name" value="N-utilization substance G protein NusG, N-terminal domain"/>
    <property type="match status" value="1"/>
</dbReference>
<evidence type="ECO:0000256" key="2">
    <source>
        <dbReference type="ARBA" id="ARBA00023015"/>
    </source>
</evidence>
<dbReference type="CDD" id="cd09895">
    <property type="entry name" value="NGN_SP_UpxY"/>
    <property type="match status" value="1"/>
</dbReference>
<dbReference type="InterPro" id="IPR006645">
    <property type="entry name" value="NGN-like_dom"/>
</dbReference>
<keyword evidence="1" id="KW-0889">Transcription antitermination</keyword>
<dbReference type="PANTHER" id="PTHR30265:SF4">
    <property type="entry name" value="KOW MOTIF FAMILY PROTEIN, EXPRESSED"/>
    <property type="match status" value="1"/>
</dbReference>
<evidence type="ECO:0000256" key="1">
    <source>
        <dbReference type="ARBA" id="ARBA00022814"/>
    </source>
</evidence>
<dbReference type="InterPro" id="IPR008991">
    <property type="entry name" value="Translation_prot_SH3-like_sf"/>
</dbReference>
<dbReference type="Pfam" id="PF02357">
    <property type="entry name" value="NusG"/>
    <property type="match status" value="1"/>
</dbReference>
<dbReference type="EMBL" id="QSDG01000004">
    <property type="protein sequence ID" value="RGY70383.1"/>
    <property type="molecule type" value="Genomic_DNA"/>
</dbReference>
<reference evidence="5" key="2">
    <citation type="submission" date="2022-12" db="EMBL/GenBank/DDBJ databases">
        <title>Development of a Multilocus Sequence Typing Scheme for Bacteroides fragilis Based on Whole Genome Sequencing Data and Clinical Application.</title>
        <authorList>
            <person name="Nielsen F.D."/>
            <person name="Justesen U.S."/>
        </authorList>
    </citation>
    <scope>NUCLEOTIDE SEQUENCE</scope>
    <source>
        <strain evidence="5">BF_AM_ODE_DK_2015_4</strain>
    </source>
</reference>
<dbReference type="NCBIfam" id="NF033644">
    <property type="entry name" value="antiterm_UpxY"/>
    <property type="match status" value="1"/>
</dbReference>
<keyword evidence="2" id="KW-0805">Transcription regulation</keyword>
<dbReference type="InterPro" id="IPR036735">
    <property type="entry name" value="NGN_dom_sf"/>
</dbReference>
<accession>A0A413K2Y4</accession>
<comment type="caution">
    <text evidence="6">The sequence shown here is derived from an EMBL/GenBank/DDBJ whole genome shotgun (WGS) entry which is preliminary data.</text>
</comment>
<dbReference type="PANTHER" id="PTHR30265">
    <property type="entry name" value="RHO-INTERACTING TRANSCRIPTION TERMINATION FACTOR NUSG"/>
    <property type="match status" value="1"/>
</dbReference>
<organism evidence="6 7">
    <name type="scientific">Bacteroides fragilis</name>
    <dbReference type="NCBI Taxonomy" id="817"/>
    <lineage>
        <taxon>Bacteria</taxon>
        <taxon>Pseudomonadati</taxon>
        <taxon>Bacteroidota</taxon>
        <taxon>Bacteroidia</taxon>
        <taxon>Bacteroidales</taxon>
        <taxon>Bacteroidaceae</taxon>
        <taxon>Bacteroides</taxon>
    </lineage>
</organism>
<proteinExistence type="predicted"/>
<sequence>MKESDNIHWYAVRVTYSRELSLKTYLDSESIENFIPMRYEYIVKNERRVRKLVPAVHNLVFVRSCRERIDRIKEEMGVSLPIRYIMDRESRQPIVVPDSQMRSFMAVAGSYEQQLVYLEPSAVAFRKGQRVRVTGGLFAGVEGEFIRVKNDRRVMVSIQGVMAVATTYIHPSLIEPLDLKQ</sequence>
<dbReference type="Gene3D" id="3.30.70.940">
    <property type="entry name" value="NusG, N-terminal domain"/>
    <property type="match status" value="1"/>
</dbReference>
<dbReference type="Proteomes" id="UP000284614">
    <property type="component" value="Unassembled WGS sequence"/>
</dbReference>
<dbReference type="AlphaFoldDB" id="A0A413K2Y4"/>
<name>A0A413K2Y4_BACFG</name>
<dbReference type="SUPFAM" id="SSF50104">
    <property type="entry name" value="Translation proteins SH3-like domain"/>
    <property type="match status" value="1"/>
</dbReference>
<evidence type="ECO:0000313" key="7">
    <source>
        <dbReference type="Proteomes" id="UP000284614"/>
    </source>
</evidence>
<evidence type="ECO:0000313" key="6">
    <source>
        <dbReference type="EMBL" id="RGY70383.1"/>
    </source>
</evidence>
<evidence type="ECO:0000259" key="4">
    <source>
        <dbReference type="Pfam" id="PF02357"/>
    </source>
</evidence>
<reference evidence="6 7" key="1">
    <citation type="submission" date="2018-08" db="EMBL/GenBank/DDBJ databases">
        <title>A genome reference for cultivated species of the human gut microbiota.</title>
        <authorList>
            <person name="Zou Y."/>
            <person name="Xue W."/>
            <person name="Luo G."/>
        </authorList>
    </citation>
    <scope>NUCLEOTIDE SEQUENCE [LARGE SCALE GENOMIC DNA]</scope>
    <source>
        <strain evidence="6 7">OF01-1</strain>
    </source>
</reference>
<dbReference type="EMBL" id="JAPTZU010000011">
    <property type="protein sequence ID" value="MCZ2689184.1"/>
    <property type="molecule type" value="Genomic_DNA"/>
</dbReference>
<evidence type="ECO:0000313" key="5">
    <source>
        <dbReference type="EMBL" id="MCZ2689184.1"/>
    </source>
</evidence>
<dbReference type="GO" id="GO:0006354">
    <property type="term" value="P:DNA-templated transcription elongation"/>
    <property type="evidence" value="ECO:0007669"/>
    <property type="project" value="InterPro"/>
</dbReference>